<keyword evidence="2" id="KW-1185">Reference proteome</keyword>
<reference evidence="1 2" key="1">
    <citation type="submission" date="2019-03" db="EMBL/GenBank/DDBJ databases">
        <title>Genomic Encyclopedia of Type Strains, Phase IV (KMG-IV): sequencing the most valuable type-strain genomes for metagenomic binning, comparative biology and taxonomic classification.</title>
        <authorList>
            <person name="Goeker M."/>
        </authorList>
    </citation>
    <scope>NUCLEOTIDE SEQUENCE [LARGE SCALE GENOMIC DNA]</scope>
    <source>
        <strain evidence="1 2">DSM 46831</strain>
    </source>
</reference>
<comment type="caution">
    <text evidence="1">The sequence shown here is derived from an EMBL/GenBank/DDBJ whole genome shotgun (WGS) entry which is preliminary data.</text>
</comment>
<accession>A0A4R2RCZ6</accession>
<proteinExistence type="predicted"/>
<gene>
    <name evidence="1" type="ORF">EDD57_1634</name>
</gene>
<name>A0A4R2RCZ6_9BACL</name>
<sequence>MKFFESFITKSSFHPQFVDVQSLHTLGGDDEDPPSISI</sequence>
<protein>
    <submittedName>
        <fullName evidence="1">Uncharacterized protein</fullName>
    </submittedName>
</protein>
<dbReference type="AlphaFoldDB" id="A0A4R2RCZ6"/>
<dbReference type="Proteomes" id="UP000294746">
    <property type="component" value="Unassembled WGS sequence"/>
</dbReference>
<dbReference type="EMBL" id="SLXV01000063">
    <property type="protein sequence ID" value="TCP61282.1"/>
    <property type="molecule type" value="Genomic_DNA"/>
</dbReference>
<evidence type="ECO:0000313" key="2">
    <source>
        <dbReference type="Proteomes" id="UP000294746"/>
    </source>
</evidence>
<organism evidence="1 2">
    <name type="scientific">Baia soyae</name>
    <dbReference type="NCBI Taxonomy" id="1544746"/>
    <lineage>
        <taxon>Bacteria</taxon>
        <taxon>Bacillati</taxon>
        <taxon>Bacillota</taxon>
        <taxon>Bacilli</taxon>
        <taxon>Bacillales</taxon>
        <taxon>Thermoactinomycetaceae</taxon>
        <taxon>Baia</taxon>
    </lineage>
</organism>
<evidence type="ECO:0000313" key="1">
    <source>
        <dbReference type="EMBL" id="TCP61282.1"/>
    </source>
</evidence>